<dbReference type="PANTHER" id="PTHR43873">
    <property type="entry name" value="COBYRINATE A,C-DIAMIDE SYNTHASE"/>
    <property type="match status" value="1"/>
</dbReference>
<comment type="similarity">
    <text evidence="2">Belongs to the CobB/CobQ family. CobQ subfamily.</text>
</comment>
<protein>
    <recommendedName>
        <fullName evidence="9">Cobyrinate a,c-diamide synthase</fullName>
        <ecNumber evidence="9">6.3.5.11</ecNumber>
    </recommendedName>
    <alternativeName>
        <fullName evidence="9">Cobyrinic acid a,c-diamide synthetase</fullName>
    </alternativeName>
</protein>
<feature type="site" description="Increases nucleophilicity of active site Cys" evidence="9">
    <location>
        <position position="416"/>
    </location>
</feature>
<keyword evidence="5 9" id="KW-0547">Nucleotide-binding</keyword>
<evidence type="ECO:0000259" key="10">
    <source>
        <dbReference type="Pfam" id="PF01656"/>
    </source>
</evidence>
<dbReference type="Proteomes" id="UP000778523">
    <property type="component" value="Unassembled WGS sequence"/>
</dbReference>
<reference evidence="12 13" key="1">
    <citation type="submission" date="2020-06" db="EMBL/GenBank/DDBJ databases">
        <title>Draft genome of Uliginosibacterium sp. IMCC34675.</title>
        <authorList>
            <person name="Song J."/>
        </authorList>
    </citation>
    <scope>NUCLEOTIDE SEQUENCE [LARGE SCALE GENOMIC DNA]</scope>
    <source>
        <strain evidence="12 13">IMCC34675</strain>
    </source>
</reference>
<keyword evidence="7 9" id="KW-0460">Magnesium</keyword>
<evidence type="ECO:0000256" key="9">
    <source>
        <dbReference type="HAMAP-Rule" id="MF_00027"/>
    </source>
</evidence>
<evidence type="ECO:0000313" key="12">
    <source>
        <dbReference type="EMBL" id="NSL56095.1"/>
    </source>
</evidence>
<dbReference type="EMBL" id="JABCSC020000003">
    <property type="protein sequence ID" value="NSL56095.1"/>
    <property type="molecule type" value="Genomic_DNA"/>
</dbReference>
<evidence type="ECO:0000256" key="7">
    <source>
        <dbReference type="ARBA" id="ARBA00022842"/>
    </source>
</evidence>
<comment type="catalytic activity">
    <reaction evidence="9">
        <text>cob(II)yrinate + 2 L-glutamine + 2 ATP + 2 H2O = cob(II)yrinate a,c diamide + 2 L-glutamate + 2 ADP + 2 phosphate + 2 H(+)</text>
        <dbReference type="Rhea" id="RHEA:26289"/>
        <dbReference type="ChEBI" id="CHEBI:15377"/>
        <dbReference type="ChEBI" id="CHEBI:15378"/>
        <dbReference type="ChEBI" id="CHEBI:29985"/>
        <dbReference type="ChEBI" id="CHEBI:30616"/>
        <dbReference type="ChEBI" id="CHEBI:43474"/>
        <dbReference type="ChEBI" id="CHEBI:58359"/>
        <dbReference type="ChEBI" id="CHEBI:58537"/>
        <dbReference type="ChEBI" id="CHEBI:58894"/>
        <dbReference type="ChEBI" id="CHEBI:456216"/>
        <dbReference type="EC" id="6.3.5.11"/>
    </reaction>
</comment>
<feature type="domain" description="CobQ/CobB/MinD/ParA nucleotide binding" evidence="10">
    <location>
        <begin position="7"/>
        <end position="184"/>
    </location>
</feature>
<evidence type="ECO:0000256" key="4">
    <source>
        <dbReference type="ARBA" id="ARBA00022598"/>
    </source>
</evidence>
<comment type="function">
    <text evidence="9">Catalyzes the ATP-dependent amidation of the two carboxylate groups at positions a and c of cobyrinate, using either L-glutamine or ammonia as the nitrogen source.</text>
</comment>
<evidence type="ECO:0000256" key="8">
    <source>
        <dbReference type="ARBA" id="ARBA00022962"/>
    </source>
</evidence>
<dbReference type="SUPFAM" id="SSF52317">
    <property type="entry name" value="Class I glutamine amidotransferase-like"/>
    <property type="match status" value="1"/>
</dbReference>
<gene>
    <name evidence="9" type="primary">cbiA</name>
    <name evidence="12" type="ORF">HJ583_013730</name>
</gene>
<dbReference type="HAMAP" id="MF_00027">
    <property type="entry name" value="CobB_CbiA"/>
    <property type="match status" value="1"/>
</dbReference>
<dbReference type="NCBIfam" id="NF002204">
    <property type="entry name" value="PRK01077.1"/>
    <property type="match status" value="1"/>
</dbReference>
<dbReference type="InterPro" id="IPR002586">
    <property type="entry name" value="CobQ/CobB/MinD/ParA_Nub-bd_dom"/>
</dbReference>
<comment type="pathway">
    <text evidence="9">Cofactor biosynthesis; adenosylcobalamin biosynthesis; cob(II)yrinate a,c-diamide from sirohydrochlorin (anaerobic route): step 10/10.</text>
</comment>
<dbReference type="Pfam" id="PF01656">
    <property type="entry name" value="CbiA"/>
    <property type="match status" value="1"/>
</dbReference>
<comment type="similarity">
    <text evidence="9">Belongs to the CobB/CbiA family.</text>
</comment>
<accession>A0ABX2IQ08</accession>
<evidence type="ECO:0000256" key="3">
    <source>
        <dbReference type="ARBA" id="ARBA00022573"/>
    </source>
</evidence>
<name>A0ABX2IQ08_9RHOO</name>
<dbReference type="EC" id="6.3.5.11" evidence="9"/>
<keyword evidence="3 9" id="KW-0169">Cobalamin biosynthesis</keyword>
<keyword evidence="8 9" id="KW-0315">Glutamine amidotransferase</keyword>
<dbReference type="CDD" id="cd03130">
    <property type="entry name" value="GATase1_CobB"/>
    <property type="match status" value="1"/>
</dbReference>
<evidence type="ECO:0000259" key="11">
    <source>
        <dbReference type="Pfam" id="PF07685"/>
    </source>
</evidence>
<dbReference type="CDD" id="cd05388">
    <property type="entry name" value="CobB_N"/>
    <property type="match status" value="1"/>
</dbReference>
<dbReference type="PANTHER" id="PTHR43873:SF1">
    <property type="entry name" value="COBYRINATE A,C-DIAMIDE SYNTHASE"/>
    <property type="match status" value="1"/>
</dbReference>
<dbReference type="InterPro" id="IPR029062">
    <property type="entry name" value="Class_I_gatase-like"/>
</dbReference>
<keyword evidence="13" id="KW-1185">Reference proteome</keyword>
<dbReference type="Pfam" id="PF07685">
    <property type="entry name" value="GATase_3"/>
    <property type="match status" value="1"/>
</dbReference>
<proteinExistence type="inferred from homology"/>
<dbReference type="InterPro" id="IPR027417">
    <property type="entry name" value="P-loop_NTPase"/>
</dbReference>
<comment type="domain">
    <text evidence="9">Comprises of two domains. The C-terminal domain contains the binding site for glutamine and catalyzes the hydrolysis of this substrate to glutamate and ammonia. The N-terminal domain is anticipated to bind ATP and cobyrinate and catalyzes the ultimate synthesis of the diamide product. The ammonia produced via the glutaminase domain is probably translocated to the adjacent domain via a molecular tunnel, where it reacts with an activated intermediate.</text>
</comment>
<sequence>MTCRAFLIAAPASGQGKTTVTAALARQARSRGERVRVFKTGPDFLDPMIHQVASGTPCYQLDLFMGGLEHCRAQLAQAAQEVDLILVEGVMGLFDGKPSSADLARAFNLPIVAVIDGSAMAQTFGALAHGLASFQPDLEFAGVIANRVGSERHAGMLFESLPPHIPGLGWLPREASITLPERHLGLLPASELADLDAKLDHTAAALRFDPSLLLEWDAAAASASATSVTPGGLKPALQNKRIAIARDEAFCFTYPANLDTLRALGAELSFFSPLHDEALPDCDAVWLPGGYPELHAAKIAANTTMQLALLAHSTAGKPLLAECGGMMSLFETLVTSDGAMYAGFGLLEGAALMQKKLAALGLQGVDLPEGRLRGHSFHYSRSETPLTPIATGTNPNGGPTTEAVYRVGRTTASYIHFYFPSNPEAVAALFSA</sequence>
<comment type="caution">
    <text evidence="12">The sequence shown here is derived from an EMBL/GenBank/DDBJ whole genome shotgun (WGS) entry which is preliminary data.</text>
</comment>
<evidence type="ECO:0000313" key="13">
    <source>
        <dbReference type="Proteomes" id="UP000778523"/>
    </source>
</evidence>
<organism evidence="12 13">
    <name type="scientific">Uliginosibacterium aquaticum</name>
    <dbReference type="NCBI Taxonomy" id="2731212"/>
    <lineage>
        <taxon>Bacteria</taxon>
        <taxon>Pseudomonadati</taxon>
        <taxon>Pseudomonadota</taxon>
        <taxon>Betaproteobacteria</taxon>
        <taxon>Rhodocyclales</taxon>
        <taxon>Zoogloeaceae</taxon>
        <taxon>Uliginosibacterium</taxon>
    </lineage>
</organism>
<dbReference type="Gene3D" id="3.40.50.300">
    <property type="entry name" value="P-loop containing nucleotide triphosphate hydrolases"/>
    <property type="match status" value="2"/>
</dbReference>
<dbReference type="PROSITE" id="PS51274">
    <property type="entry name" value="GATASE_COBBQ"/>
    <property type="match status" value="1"/>
</dbReference>
<comment type="cofactor">
    <cofactor evidence="1 9">
        <name>Mg(2+)</name>
        <dbReference type="ChEBI" id="CHEBI:18420"/>
    </cofactor>
</comment>
<dbReference type="InterPro" id="IPR004484">
    <property type="entry name" value="CbiA/CobB_synth"/>
</dbReference>
<keyword evidence="4 9" id="KW-0436">Ligase</keyword>
<keyword evidence="6 9" id="KW-0067">ATP-binding</keyword>
<dbReference type="Gene3D" id="3.40.50.880">
    <property type="match status" value="1"/>
</dbReference>
<dbReference type="SUPFAM" id="SSF52540">
    <property type="entry name" value="P-loop containing nucleoside triphosphate hydrolases"/>
    <property type="match status" value="1"/>
</dbReference>
<evidence type="ECO:0000256" key="5">
    <source>
        <dbReference type="ARBA" id="ARBA00022741"/>
    </source>
</evidence>
<feature type="active site" description="Nucleophile" evidence="9">
    <location>
        <position position="323"/>
    </location>
</feature>
<evidence type="ECO:0000256" key="2">
    <source>
        <dbReference type="ARBA" id="ARBA00006205"/>
    </source>
</evidence>
<dbReference type="InterPro" id="IPR011698">
    <property type="entry name" value="GATase_3"/>
</dbReference>
<dbReference type="NCBIfam" id="TIGR00379">
    <property type="entry name" value="cobB"/>
    <property type="match status" value="1"/>
</dbReference>
<feature type="domain" description="CobB/CobQ-like glutamine amidotransferase" evidence="11">
    <location>
        <begin position="241"/>
        <end position="422"/>
    </location>
</feature>
<comment type="miscellaneous">
    <text evidence="9">The a and c carboxylates of cobyrinate are activated for nucleophilic attack via formation of a phosphorylated intermediate by ATP. CbiA catalyzes first the amidation of the c-carboxylate, and then that of the a-carboxylate.</text>
</comment>
<dbReference type="RefSeq" id="WP_170022442.1">
    <property type="nucleotide sequence ID" value="NZ_JABCSC020000003.1"/>
</dbReference>
<evidence type="ECO:0000256" key="6">
    <source>
        <dbReference type="ARBA" id="ARBA00022840"/>
    </source>
</evidence>
<evidence type="ECO:0000256" key="1">
    <source>
        <dbReference type="ARBA" id="ARBA00001946"/>
    </source>
</evidence>